<feature type="region of interest" description="Disordered" evidence="2">
    <location>
        <begin position="166"/>
        <end position="205"/>
    </location>
</feature>
<gene>
    <name evidence="3" type="ORF">Tci_046537</name>
</gene>
<evidence type="ECO:0000256" key="2">
    <source>
        <dbReference type="SAM" id="MobiDB-lite"/>
    </source>
</evidence>
<comment type="caution">
    <text evidence="3">The sequence shown here is derived from an EMBL/GenBank/DDBJ whole genome shotgun (WGS) entry which is preliminary data.</text>
</comment>
<proteinExistence type="predicted"/>
<dbReference type="AlphaFoldDB" id="A0A6L2MMK1"/>
<protein>
    <submittedName>
        <fullName evidence="3">Uncharacterized protein</fullName>
    </submittedName>
</protein>
<keyword evidence="1" id="KW-0175">Coiled coil</keyword>
<organism evidence="3">
    <name type="scientific">Tanacetum cinerariifolium</name>
    <name type="common">Dalmatian daisy</name>
    <name type="synonym">Chrysanthemum cinerariifolium</name>
    <dbReference type="NCBI Taxonomy" id="118510"/>
    <lineage>
        <taxon>Eukaryota</taxon>
        <taxon>Viridiplantae</taxon>
        <taxon>Streptophyta</taxon>
        <taxon>Embryophyta</taxon>
        <taxon>Tracheophyta</taxon>
        <taxon>Spermatophyta</taxon>
        <taxon>Magnoliopsida</taxon>
        <taxon>eudicotyledons</taxon>
        <taxon>Gunneridae</taxon>
        <taxon>Pentapetalae</taxon>
        <taxon>asterids</taxon>
        <taxon>campanulids</taxon>
        <taxon>Asterales</taxon>
        <taxon>Asteraceae</taxon>
        <taxon>Asteroideae</taxon>
        <taxon>Anthemideae</taxon>
        <taxon>Anthemidinae</taxon>
        <taxon>Tanacetum</taxon>
    </lineage>
</organism>
<evidence type="ECO:0000256" key="1">
    <source>
        <dbReference type="SAM" id="Coils"/>
    </source>
</evidence>
<reference evidence="3" key="1">
    <citation type="journal article" date="2019" name="Sci. Rep.">
        <title>Draft genome of Tanacetum cinerariifolium, the natural source of mosquito coil.</title>
        <authorList>
            <person name="Yamashiro T."/>
            <person name="Shiraishi A."/>
            <person name="Satake H."/>
            <person name="Nakayama K."/>
        </authorList>
    </citation>
    <scope>NUCLEOTIDE SEQUENCE</scope>
</reference>
<sequence length="482" mass="53565">MPELEDITYSDEEDDVGAEADFNNLETSITVSPIPTTRVHKDHPESQIIGDLSLTTQTRSMTRVVQDQGVNTPRCDEDRLELNVNDVTRLQDLVDKKKVVGTEATIRNVLHLDDAEVGGLSTHTTKYTSPALTQKVFANMRRVGKGFSRVETPLFEGMIVEQQVAEGDDEVHDEGVPVAVQPTPPQSPQAQPQSPQHQPQPSQDAGISMNLLQDLMDTCTALPRRFEHLELDKIAQALEITKLKRRVKKLEKRNKVKVLKLRRLKRVGSAQRIDTSDNTVMDDVSNQGRMIADMDADVDVVLEEAKDVAADAKDDQDAEVNENADIQGRTTESQAEIYKIDLDHANKVLSMQEEESEPVELQEVVDIVTTAKIITEIVTAAGITISAADVSVHAATTAVALTLTPAPSRRVMGDGYWAKLGQVNLDTYLLSKMKMLWLFLTYNFFIRCNYTNGESFEKAKAIAVVVEGDENHWVTSVNPFDF</sequence>
<accession>A0A6L2MMK1</accession>
<feature type="compositionally biased region" description="Low complexity" evidence="2">
    <location>
        <begin position="188"/>
        <end position="203"/>
    </location>
</feature>
<dbReference type="EMBL" id="BKCJ010006908">
    <property type="protein sequence ID" value="GEU74559.1"/>
    <property type="molecule type" value="Genomic_DNA"/>
</dbReference>
<name>A0A6L2MMK1_TANCI</name>
<feature type="coiled-coil region" evidence="1">
    <location>
        <begin position="233"/>
        <end position="267"/>
    </location>
</feature>
<evidence type="ECO:0000313" key="3">
    <source>
        <dbReference type="EMBL" id="GEU74559.1"/>
    </source>
</evidence>